<accession>A0A4Y4CRJ6</accession>
<dbReference type="PANTHER" id="PTHR42194:SF1">
    <property type="entry name" value="UPF0276 PROTEIN HI_1600"/>
    <property type="match status" value="1"/>
</dbReference>
<dbReference type="HAMAP" id="MF_00697">
    <property type="entry name" value="UPF0276"/>
    <property type="match status" value="1"/>
</dbReference>
<comment type="caution">
    <text evidence="3">The sequence shown here is derived from an EMBL/GenBank/DDBJ whole genome shotgun (WGS) entry which is preliminary data.</text>
</comment>
<dbReference type="Proteomes" id="UP000318422">
    <property type="component" value="Unassembled WGS sequence"/>
</dbReference>
<comment type="similarity">
    <text evidence="1">Belongs to the UPF0276 family.</text>
</comment>
<dbReference type="PANTHER" id="PTHR42194">
    <property type="entry name" value="UPF0276 PROTEIN HI_1600"/>
    <property type="match status" value="1"/>
</dbReference>
<feature type="region of interest" description="Disordered" evidence="2">
    <location>
        <begin position="302"/>
        <end position="330"/>
    </location>
</feature>
<keyword evidence="4" id="KW-1185">Reference proteome</keyword>
<dbReference type="RefSeq" id="WP_218028644.1">
    <property type="nucleotide sequence ID" value="NZ_BJNV01000009.1"/>
</dbReference>
<dbReference type="InterPro" id="IPR007801">
    <property type="entry name" value="MbnB/TglH/ChrH"/>
</dbReference>
<dbReference type="EMBL" id="BJNV01000009">
    <property type="protein sequence ID" value="GEC94662.1"/>
    <property type="molecule type" value="Genomic_DNA"/>
</dbReference>
<dbReference type="AlphaFoldDB" id="A0A4Y4CRJ6"/>
<evidence type="ECO:0000256" key="2">
    <source>
        <dbReference type="SAM" id="MobiDB-lite"/>
    </source>
</evidence>
<sequence length="330" mass="34874">MMPKLVQPASPAGGVAAPGAASLPPRCGLGLKPEHFRGILETQPNVGFFEIHAENYMVAGGPLHHYLTQIRSHYPLSIHGVGLSIGGEGGLDAAHLDRLAALIDRYAPESFSEHLAWSSHGGVFLDDLLPLPYDRDSLSRVCAHVDQVQTRLGRRMLLENPATYVEFAASTFTEAEFIGEVVARTGCGLLLDVNNAYVSGVNHGRDPWACIEALPLAATGQIHLAGFARDVDAAGDPLLIDTHGAPVSQAVWALYRKVLERVGPMPTLIERDSDIPPLPVLLAEARRAEGLLQAVAGSFKGNAGPPQVSLPPTGGGLGGAWPWGRSGVAP</sequence>
<organism evidence="3 4">
    <name type="scientific">Zoogloea ramigera</name>
    <dbReference type="NCBI Taxonomy" id="350"/>
    <lineage>
        <taxon>Bacteria</taxon>
        <taxon>Pseudomonadati</taxon>
        <taxon>Pseudomonadota</taxon>
        <taxon>Betaproteobacteria</taxon>
        <taxon>Rhodocyclales</taxon>
        <taxon>Zoogloeaceae</taxon>
        <taxon>Zoogloea</taxon>
    </lineage>
</organism>
<name>A0A4Y4CRJ6_ZOORA</name>
<evidence type="ECO:0000313" key="4">
    <source>
        <dbReference type="Proteomes" id="UP000318422"/>
    </source>
</evidence>
<proteinExistence type="inferred from homology"/>
<dbReference type="Gene3D" id="3.20.20.150">
    <property type="entry name" value="Divalent-metal-dependent TIM barrel enzymes"/>
    <property type="match status" value="1"/>
</dbReference>
<evidence type="ECO:0000256" key="1">
    <source>
        <dbReference type="HAMAP-Rule" id="MF_00697"/>
    </source>
</evidence>
<dbReference type="NCBIfam" id="NF003818">
    <property type="entry name" value="PRK05409.1"/>
    <property type="match status" value="1"/>
</dbReference>
<evidence type="ECO:0000313" key="3">
    <source>
        <dbReference type="EMBL" id="GEC94662.1"/>
    </source>
</evidence>
<reference evidence="3 4" key="1">
    <citation type="submission" date="2019-06" db="EMBL/GenBank/DDBJ databases">
        <title>Whole genome shotgun sequence of Zoogloea ramigera NBRC 15342.</title>
        <authorList>
            <person name="Hosoyama A."/>
            <person name="Uohara A."/>
            <person name="Ohji S."/>
            <person name="Ichikawa N."/>
        </authorList>
    </citation>
    <scope>NUCLEOTIDE SEQUENCE [LARGE SCALE GENOMIC DNA]</scope>
    <source>
        <strain evidence="3 4">NBRC 15342</strain>
    </source>
</reference>
<dbReference type="InterPro" id="IPR036237">
    <property type="entry name" value="Xyl_isomerase-like_sf"/>
</dbReference>
<dbReference type="Pfam" id="PF05114">
    <property type="entry name" value="MbnB_TglH_ChrH"/>
    <property type="match status" value="1"/>
</dbReference>
<dbReference type="SUPFAM" id="SSF51658">
    <property type="entry name" value="Xylose isomerase-like"/>
    <property type="match status" value="1"/>
</dbReference>
<gene>
    <name evidence="3" type="ORF">ZRA01_07350</name>
</gene>
<protein>
    <recommendedName>
        <fullName evidence="1">UPF0276 protein ZRA01_07350</fullName>
    </recommendedName>
</protein>